<dbReference type="AlphaFoldDB" id="A0A0G1HKW6"/>
<dbReference type="Pfam" id="PF22042">
    <property type="entry name" value="EF-G_D2"/>
    <property type="match status" value="1"/>
</dbReference>
<evidence type="ECO:0000256" key="5">
    <source>
        <dbReference type="ARBA" id="ARBA00023134"/>
    </source>
</evidence>
<dbReference type="SMART" id="SM00889">
    <property type="entry name" value="EFG_IV"/>
    <property type="match status" value="1"/>
</dbReference>
<evidence type="ECO:0000256" key="2">
    <source>
        <dbReference type="ARBA" id="ARBA00022741"/>
    </source>
</evidence>
<dbReference type="PANTHER" id="PTHR43261:SF1">
    <property type="entry name" value="RIBOSOME-RELEASING FACTOR 2, MITOCHONDRIAL"/>
    <property type="match status" value="1"/>
</dbReference>
<comment type="similarity">
    <text evidence="1 6">Belongs to the TRAFAC class translation factor GTPase superfamily. Classic translation factor GTPase family. EF-G/EF-2 subfamily.</text>
</comment>
<dbReference type="SUPFAM" id="SSF54211">
    <property type="entry name" value="Ribosomal protein S5 domain 2-like"/>
    <property type="match status" value="1"/>
</dbReference>
<dbReference type="InterPro" id="IPR035647">
    <property type="entry name" value="EFG_III/V"/>
</dbReference>
<dbReference type="FunFam" id="3.30.70.870:FF:000001">
    <property type="entry name" value="Elongation factor G"/>
    <property type="match status" value="1"/>
</dbReference>
<dbReference type="InterPro" id="IPR005517">
    <property type="entry name" value="Transl_elong_EFG/EF2_IV"/>
</dbReference>
<dbReference type="InterPro" id="IPR009000">
    <property type="entry name" value="Transl_B-barrel_sf"/>
</dbReference>
<dbReference type="Pfam" id="PF00009">
    <property type="entry name" value="GTP_EFTU"/>
    <property type="match status" value="1"/>
</dbReference>
<dbReference type="Proteomes" id="UP000033861">
    <property type="component" value="Unassembled WGS sequence"/>
</dbReference>
<dbReference type="InterPro" id="IPR000795">
    <property type="entry name" value="T_Tr_GTP-bd_dom"/>
</dbReference>
<dbReference type="FunFam" id="2.40.30.10:FF:000006">
    <property type="entry name" value="Elongation factor G"/>
    <property type="match status" value="1"/>
</dbReference>
<dbReference type="PROSITE" id="PS00301">
    <property type="entry name" value="G_TR_1"/>
    <property type="match status" value="1"/>
</dbReference>
<dbReference type="InterPro" id="IPR004540">
    <property type="entry name" value="Transl_elong_EFG/EF2"/>
</dbReference>
<dbReference type="GO" id="GO:0005525">
    <property type="term" value="F:GTP binding"/>
    <property type="evidence" value="ECO:0007669"/>
    <property type="project" value="UniProtKB-UniRule"/>
</dbReference>
<dbReference type="InterPro" id="IPR035649">
    <property type="entry name" value="EFG_V"/>
</dbReference>
<evidence type="ECO:0000256" key="3">
    <source>
        <dbReference type="ARBA" id="ARBA00022768"/>
    </source>
</evidence>
<dbReference type="Pfam" id="PF00679">
    <property type="entry name" value="EFG_C"/>
    <property type="match status" value="1"/>
</dbReference>
<dbReference type="STRING" id="1618404.UW35_C0001G0012"/>
<gene>
    <name evidence="6" type="primary">fusA</name>
    <name evidence="9" type="ORF">UW35_C0001G0012</name>
</gene>
<dbReference type="SUPFAM" id="SSF52540">
    <property type="entry name" value="P-loop containing nucleoside triphosphate hydrolases"/>
    <property type="match status" value="1"/>
</dbReference>
<feature type="domain" description="Tr-type G" evidence="8">
    <location>
        <begin position="11"/>
        <end position="297"/>
    </location>
</feature>
<dbReference type="SUPFAM" id="SSF54980">
    <property type="entry name" value="EF-G C-terminal domain-like"/>
    <property type="match status" value="2"/>
</dbReference>
<evidence type="ECO:0000259" key="8">
    <source>
        <dbReference type="PROSITE" id="PS51722"/>
    </source>
</evidence>
<evidence type="ECO:0000256" key="7">
    <source>
        <dbReference type="NCBIfam" id="TIGR00484"/>
    </source>
</evidence>
<keyword evidence="5 6" id="KW-0342">GTP-binding</keyword>
<dbReference type="InterPro" id="IPR053905">
    <property type="entry name" value="EF-G-like_DII"/>
</dbReference>
<keyword evidence="3 6" id="KW-0251">Elongation factor</keyword>
<dbReference type="NCBIfam" id="TIGR00231">
    <property type="entry name" value="small_GTP"/>
    <property type="match status" value="1"/>
</dbReference>
<dbReference type="NCBIfam" id="NF009381">
    <property type="entry name" value="PRK12740.1-5"/>
    <property type="match status" value="1"/>
</dbReference>
<dbReference type="Pfam" id="PF14492">
    <property type="entry name" value="EFG_III"/>
    <property type="match status" value="1"/>
</dbReference>
<keyword evidence="4 6" id="KW-0648">Protein biosynthesis</keyword>
<dbReference type="NCBIfam" id="TIGR00484">
    <property type="entry name" value="EF-G"/>
    <property type="match status" value="1"/>
</dbReference>
<accession>A0A0G1HKW6</accession>
<dbReference type="Gene3D" id="3.40.50.300">
    <property type="entry name" value="P-loop containing nucleotide triphosphate hydrolases"/>
    <property type="match status" value="1"/>
</dbReference>
<dbReference type="InterPro" id="IPR009022">
    <property type="entry name" value="EFG_III"/>
</dbReference>
<keyword evidence="6" id="KW-0963">Cytoplasm</keyword>
<name>A0A0G1HKW6_9BACT</name>
<comment type="subcellular location">
    <subcellularLocation>
        <location evidence="6">Cytoplasm</location>
    </subcellularLocation>
</comment>
<dbReference type="Gene3D" id="3.30.70.240">
    <property type="match status" value="1"/>
</dbReference>
<dbReference type="CDD" id="cd01886">
    <property type="entry name" value="EF-G"/>
    <property type="match status" value="1"/>
</dbReference>
<reference evidence="9 10" key="1">
    <citation type="journal article" date="2015" name="Nature">
        <title>rRNA introns, odd ribosomes, and small enigmatic genomes across a large radiation of phyla.</title>
        <authorList>
            <person name="Brown C.T."/>
            <person name="Hug L.A."/>
            <person name="Thomas B.C."/>
            <person name="Sharon I."/>
            <person name="Castelle C.J."/>
            <person name="Singh A."/>
            <person name="Wilkins M.J."/>
            <person name="Williams K.H."/>
            <person name="Banfield J.F."/>
        </authorList>
    </citation>
    <scope>NUCLEOTIDE SEQUENCE [LARGE SCALE GENOMIC DNA]</scope>
</reference>
<feature type="binding site" evidence="6">
    <location>
        <begin position="148"/>
        <end position="151"/>
    </location>
    <ligand>
        <name>GTP</name>
        <dbReference type="ChEBI" id="CHEBI:37565"/>
    </ligand>
</feature>
<dbReference type="FunFam" id="3.30.70.240:FF:000001">
    <property type="entry name" value="Elongation factor G"/>
    <property type="match status" value="1"/>
</dbReference>
<evidence type="ECO:0000256" key="6">
    <source>
        <dbReference type="HAMAP-Rule" id="MF_00054"/>
    </source>
</evidence>
<dbReference type="Gene3D" id="3.30.70.870">
    <property type="entry name" value="Elongation Factor G (Translational Gtpase), domain 3"/>
    <property type="match status" value="1"/>
</dbReference>
<organism evidence="9 10">
    <name type="scientific">Candidatus Collierbacteria bacterium GW2011_GWF2_44_15</name>
    <dbReference type="NCBI Taxonomy" id="1618404"/>
    <lineage>
        <taxon>Bacteria</taxon>
        <taxon>Candidatus Collieribacteriota</taxon>
    </lineage>
</organism>
<protein>
    <recommendedName>
        <fullName evidence="6 7">Elongation factor G</fullName>
        <shortName evidence="6">EF-G</shortName>
    </recommendedName>
</protein>
<proteinExistence type="inferred from homology"/>
<dbReference type="Gene3D" id="2.40.30.10">
    <property type="entry name" value="Translation factors"/>
    <property type="match status" value="1"/>
</dbReference>
<dbReference type="InterPro" id="IPR005225">
    <property type="entry name" value="Small_GTP-bd"/>
</dbReference>
<dbReference type="InterPro" id="IPR027417">
    <property type="entry name" value="P-loop_NTPase"/>
</dbReference>
<dbReference type="PROSITE" id="PS51722">
    <property type="entry name" value="G_TR_2"/>
    <property type="match status" value="1"/>
</dbReference>
<feature type="binding site" evidence="6">
    <location>
        <begin position="94"/>
        <end position="98"/>
    </location>
    <ligand>
        <name>GTP</name>
        <dbReference type="ChEBI" id="CHEBI:37565"/>
    </ligand>
</feature>
<evidence type="ECO:0000313" key="9">
    <source>
        <dbReference type="EMBL" id="KKT47223.1"/>
    </source>
</evidence>
<dbReference type="Gene3D" id="3.30.230.10">
    <property type="match status" value="1"/>
</dbReference>
<evidence type="ECO:0000256" key="4">
    <source>
        <dbReference type="ARBA" id="ARBA00022917"/>
    </source>
</evidence>
<keyword evidence="2 6" id="KW-0547">Nucleotide-binding</keyword>
<dbReference type="InterPro" id="IPR020568">
    <property type="entry name" value="Ribosomal_Su5_D2-typ_SF"/>
</dbReference>
<dbReference type="PATRIC" id="fig|1618404.3.peg.12"/>
<dbReference type="SMART" id="SM00838">
    <property type="entry name" value="EFG_C"/>
    <property type="match status" value="1"/>
</dbReference>
<dbReference type="GO" id="GO:0003924">
    <property type="term" value="F:GTPase activity"/>
    <property type="evidence" value="ECO:0007669"/>
    <property type="project" value="InterPro"/>
</dbReference>
<dbReference type="GO" id="GO:0032790">
    <property type="term" value="P:ribosome disassembly"/>
    <property type="evidence" value="ECO:0007669"/>
    <property type="project" value="TreeGrafter"/>
</dbReference>
<dbReference type="FunFam" id="3.40.50.300:FF:000029">
    <property type="entry name" value="Elongation factor G"/>
    <property type="match status" value="1"/>
</dbReference>
<dbReference type="PRINTS" id="PR00315">
    <property type="entry name" value="ELONGATNFCT"/>
</dbReference>
<dbReference type="InterPro" id="IPR041095">
    <property type="entry name" value="EFG_II"/>
</dbReference>
<dbReference type="CDD" id="cd03713">
    <property type="entry name" value="EFG_mtEFG_C"/>
    <property type="match status" value="1"/>
</dbReference>
<dbReference type="PANTHER" id="PTHR43261">
    <property type="entry name" value="TRANSLATION ELONGATION FACTOR G-RELATED"/>
    <property type="match status" value="1"/>
</dbReference>
<dbReference type="Pfam" id="PF03764">
    <property type="entry name" value="EFG_IV"/>
    <property type="match status" value="1"/>
</dbReference>
<dbReference type="EMBL" id="LCHZ01000001">
    <property type="protein sequence ID" value="KKT47223.1"/>
    <property type="molecule type" value="Genomic_DNA"/>
</dbReference>
<dbReference type="CDD" id="cd04088">
    <property type="entry name" value="EFG_mtEFG_II"/>
    <property type="match status" value="1"/>
</dbReference>
<dbReference type="GO" id="GO:0005737">
    <property type="term" value="C:cytoplasm"/>
    <property type="evidence" value="ECO:0007669"/>
    <property type="project" value="UniProtKB-SubCell"/>
</dbReference>
<dbReference type="GO" id="GO:0003746">
    <property type="term" value="F:translation elongation factor activity"/>
    <property type="evidence" value="ECO:0007669"/>
    <property type="project" value="UniProtKB-UniRule"/>
</dbReference>
<dbReference type="CDD" id="cd01434">
    <property type="entry name" value="EFG_mtEFG1_IV"/>
    <property type="match status" value="1"/>
</dbReference>
<dbReference type="FunFam" id="3.30.230.10:FF:000003">
    <property type="entry name" value="Elongation factor G"/>
    <property type="match status" value="1"/>
</dbReference>
<dbReference type="InterPro" id="IPR014721">
    <property type="entry name" value="Ribsml_uS5_D2-typ_fold_subgr"/>
</dbReference>
<evidence type="ECO:0000313" key="10">
    <source>
        <dbReference type="Proteomes" id="UP000033861"/>
    </source>
</evidence>
<dbReference type="InterPro" id="IPR031157">
    <property type="entry name" value="G_TR_CS"/>
</dbReference>
<feature type="binding site" evidence="6">
    <location>
        <begin position="20"/>
        <end position="27"/>
    </location>
    <ligand>
        <name>GTP</name>
        <dbReference type="ChEBI" id="CHEBI:37565"/>
    </ligand>
</feature>
<comment type="function">
    <text evidence="6">Catalyzes the GTP-dependent ribosomal translocation step during translation elongation. During this step, the ribosome changes from the pre-translocational (PRE) to the post-translocational (POST) state as the newly formed A-site-bound peptidyl-tRNA and P-site-bound deacylated tRNA move to the P and E sites, respectively. Catalyzes the coordinated movement of the two tRNA molecules, the mRNA and conformational changes in the ribosome.</text>
</comment>
<sequence>MAAAQKTVPLDKVRNIGVIAHIDAGKTTTTERILFYTGKTYKIGDIDEGDTQMDWMDQERERGITIVSAATTTFWTPALEDTNIKETCRFNIIDTPGHVDFTAEVERSLRVLDGGIIVLDAGSGVQSQTETVWRQADKYKVPRIALVNKMDVLGADFQATLDDVHNKLGAKTATMALPIGVENTFKGIVLLLERKQLIWRGDETGAHYDVLEGFPEDMKDLCEAERAQLIEAIVETEEKLMDKFFAGEEPTMKELKDALRQATIKNEIVPVFPGSSLRNKGVQPLLDAVVDFLPSPLDKDVTRGLNPKTQEEEIRKPDPAEPFAGLAFKIQADPHVGKLTYVRIYSGKIVSGSYIYNPGKDERERVGRLMLMHANSREEIPQAGAGEIVGVVGLKATKTGDTLCEETKPIILESINFPDPVISLAIEPKTKADQEKLDIALGRLAEEDPTFKIKTDHETGQTVIAGMGELHLEILVDRLKREFKVEATTGAPQVAYRETVTKEARGEGKYIRQSGGRGQYGHAILIVTPKARGEGFTFTNKIVGGSIPREFIGPIEKGVREALDNGIIAGFQMVDLDVAVVDGSFHEVDSSEMSFKIAGSMALQDAVKKAGPVILEPIMKVEVTTPEGNMGDIIGDLSARRAQIAGTAQRGNARVITAQVPLSELSAYATAIRSLTAGRASYYMEPSHYQELPQSFAAKLLKTPAN</sequence>
<dbReference type="InterPro" id="IPR000640">
    <property type="entry name" value="EFG_V-like"/>
</dbReference>
<comment type="caution">
    <text evidence="9">The sequence shown here is derived from an EMBL/GenBank/DDBJ whole genome shotgun (WGS) entry which is preliminary data.</text>
</comment>
<dbReference type="SUPFAM" id="SSF50447">
    <property type="entry name" value="Translation proteins"/>
    <property type="match status" value="1"/>
</dbReference>
<dbReference type="InterPro" id="IPR047872">
    <property type="entry name" value="EFG_IV"/>
</dbReference>
<dbReference type="HAMAP" id="MF_00054_B">
    <property type="entry name" value="EF_G_EF_2_B"/>
    <property type="match status" value="1"/>
</dbReference>
<evidence type="ECO:0000256" key="1">
    <source>
        <dbReference type="ARBA" id="ARBA00005870"/>
    </source>
</evidence>
<dbReference type="CDD" id="cd16262">
    <property type="entry name" value="EFG_III"/>
    <property type="match status" value="1"/>
</dbReference>